<proteinExistence type="inferred from homology"/>
<accession>A0A840X840</accession>
<dbReference type="AlphaFoldDB" id="A0A840X840"/>
<dbReference type="InterPro" id="IPR036291">
    <property type="entry name" value="NAD(P)-bd_dom_sf"/>
</dbReference>
<dbReference type="InterPro" id="IPR002347">
    <property type="entry name" value="SDR_fam"/>
</dbReference>
<dbReference type="CDD" id="cd05233">
    <property type="entry name" value="SDR_c"/>
    <property type="match status" value="1"/>
</dbReference>
<dbReference type="PRINTS" id="PR00080">
    <property type="entry name" value="SDRFAMILY"/>
</dbReference>
<evidence type="ECO:0000256" key="2">
    <source>
        <dbReference type="ARBA" id="ARBA00023002"/>
    </source>
</evidence>
<dbReference type="GO" id="GO:0016491">
    <property type="term" value="F:oxidoreductase activity"/>
    <property type="evidence" value="ECO:0007669"/>
    <property type="project" value="UniProtKB-KW"/>
</dbReference>
<dbReference type="Pfam" id="PF00106">
    <property type="entry name" value="adh_short"/>
    <property type="match status" value="1"/>
</dbReference>
<evidence type="ECO:0000313" key="6">
    <source>
        <dbReference type="Proteomes" id="UP000553766"/>
    </source>
</evidence>
<comment type="caution">
    <text evidence="5">The sequence shown here is derived from an EMBL/GenBank/DDBJ whole genome shotgun (WGS) entry which is preliminary data.</text>
</comment>
<keyword evidence="2" id="KW-0560">Oxidoreductase</keyword>
<dbReference type="SUPFAM" id="SSF51735">
    <property type="entry name" value="NAD(P)-binding Rossmann-fold domains"/>
    <property type="match status" value="1"/>
</dbReference>
<dbReference type="RefSeq" id="WP_184012846.1">
    <property type="nucleotide sequence ID" value="NZ_JACIJS010000010.1"/>
</dbReference>
<keyword evidence="6" id="KW-1185">Reference proteome</keyword>
<dbReference type="EMBL" id="JACIJS010000010">
    <property type="protein sequence ID" value="MBB5516887.1"/>
    <property type="molecule type" value="Genomic_DNA"/>
</dbReference>
<protein>
    <submittedName>
        <fullName evidence="5">Short-subunit dehydrogenase</fullName>
    </submittedName>
</protein>
<evidence type="ECO:0000313" key="5">
    <source>
        <dbReference type="EMBL" id="MBB5516887.1"/>
    </source>
</evidence>
<gene>
    <name evidence="5" type="ORF">FHS89_002931</name>
</gene>
<organism evidence="5 6">
    <name type="scientific">Rubricella aquisinus</name>
    <dbReference type="NCBI Taxonomy" id="2028108"/>
    <lineage>
        <taxon>Bacteria</taxon>
        <taxon>Pseudomonadati</taxon>
        <taxon>Pseudomonadota</taxon>
        <taxon>Alphaproteobacteria</taxon>
        <taxon>Rhodobacterales</taxon>
        <taxon>Paracoccaceae</taxon>
        <taxon>Rubricella</taxon>
    </lineage>
</organism>
<dbReference type="PANTHER" id="PTHR44196:SF1">
    <property type="entry name" value="DEHYDROGENASE_REDUCTASE SDR FAMILY MEMBER 7B"/>
    <property type="match status" value="1"/>
</dbReference>
<comment type="similarity">
    <text evidence="1 3">Belongs to the short-chain dehydrogenases/reductases (SDR) family.</text>
</comment>
<dbReference type="Gene3D" id="3.40.50.720">
    <property type="entry name" value="NAD(P)-binding Rossmann-like Domain"/>
    <property type="match status" value="1"/>
</dbReference>
<dbReference type="PRINTS" id="PR00081">
    <property type="entry name" value="GDHRDH"/>
</dbReference>
<sequence length="251" mass="26538">MKRILITGASSGVGMAAARRFVKAGHRVALVARSGDVLQTLADELGAQALPFPCDASDGEAVALMADQVRAAMGVPDVIINSAGAGHWKPVQDTTPIEAVEMMGAPYFAAFNVTQAFLAEMLARGSGTLIHMNSPAAIAAWPSSAGYAAARGALRSFHEALAQDLVGTGVTTTNVYMGQIDSPYFETNAVDVARLPKAGRLIRVLTVDEAAEVLHAAMINPRHQISHPPMLTATIMAHRLFPAAMRWVLRK</sequence>
<dbReference type="Proteomes" id="UP000553766">
    <property type="component" value="Unassembled WGS sequence"/>
</dbReference>
<dbReference type="SMART" id="SM00822">
    <property type="entry name" value="PKS_KR"/>
    <property type="match status" value="1"/>
</dbReference>
<dbReference type="InterPro" id="IPR057326">
    <property type="entry name" value="KR_dom"/>
</dbReference>
<dbReference type="PANTHER" id="PTHR44196">
    <property type="entry name" value="DEHYDROGENASE/REDUCTASE SDR FAMILY MEMBER 7B"/>
    <property type="match status" value="1"/>
</dbReference>
<feature type="domain" description="Ketoreductase" evidence="4">
    <location>
        <begin position="2"/>
        <end position="186"/>
    </location>
</feature>
<evidence type="ECO:0000256" key="3">
    <source>
        <dbReference type="RuleBase" id="RU000363"/>
    </source>
</evidence>
<name>A0A840X840_9RHOB</name>
<reference evidence="5 6" key="1">
    <citation type="submission" date="2020-08" db="EMBL/GenBank/DDBJ databases">
        <title>Genomic Encyclopedia of Type Strains, Phase IV (KMG-IV): sequencing the most valuable type-strain genomes for metagenomic binning, comparative biology and taxonomic classification.</title>
        <authorList>
            <person name="Goeker M."/>
        </authorList>
    </citation>
    <scope>NUCLEOTIDE SEQUENCE [LARGE SCALE GENOMIC DNA]</scope>
    <source>
        <strain evidence="5 6">DSM 103377</strain>
    </source>
</reference>
<evidence type="ECO:0000256" key="1">
    <source>
        <dbReference type="ARBA" id="ARBA00006484"/>
    </source>
</evidence>
<evidence type="ECO:0000259" key="4">
    <source>
        <dbReference type="SMART" id="SM00822"/>
    </source>
</evidence>
<dbReference type="GO" id="GO:0016020">
    <property type="term" value="C:membrane"/>
    <property type="evidence" value="ECO:0007669"/>
    <property type="project" value="TreeGrafter"/>
</dbReference>